<evidence type="ECO:0000256" key="4">
    <source>
        <dbReference type="SAM" id="MobiDB-lite"/>
    </source>
</evidence>
<dbReference type="PANTHER" id="PTHR12696">
    <property type="entry name" value="TIP120"/>
    <property type="match status" value="1"/>
</dbReference>
<dbReference type="InterPro" id="IPR039852">
    <property type="entry name" value="CAND1/CAND2"/>
</dbReference>
<evidence type="ECO:0000313" key="6">
    <source>
        <dbReference type="EMBL" id="KAK0383764.1"/>
    </source>
</evidence>
<proteinExistence type="inferred from homology"/>
<dbReference type="Pfam" id="PF25782">
    <property type="entry name" value="TPR_CAND1"/>
    <property type="match status" value="1"/>
</dbReference>
<feature type="region of interest" description="Disordered" evidence="4">
    <location>
        <begin position="482"/>
        <end position="502"/>
    </location>
</feature>
<evidence type="ECO:0000313" key="7">
    <source>
        <dbReference type="Proteomes" id="UP001175261"/>
    </source>
</evidence>
<evidence type="ECO:0000256" key="3">
    <source>
        <dbReference type="ARBA" id="ARBA00022786"/>
    </source>
</evidence>
<dbReference type="InterPro" id="IPR016024">
    <property type="entry name" value="ARM-type_fold"/>
</dbReference>
<dbReference type="SUPFAM" id="SSF48371">
    <property type="entry name" value="ARM repeat"/>
    <property type="match status" value="1"/>
</dbReference>
<reference evidence="6" key="1">
    <citation type="submission" date="2022-10" db="EMBL/GenBank/DDBJ databases">
        <title>Determination and structural analysis of whole genome sequence of Sarocladium strictum F4-1.</title>
        <authorList>
            <person name="Hu L."/>
            <person name="Jiang Y."/>
        </authorList>
    </citation>
    <scope>NUCLEOTIDE SEQUENCE</scope>
    <source>
        <strain evidence="6">F4-1</strain>
    </source>
</reference>
<feature type="compositionally biased region" description="Acidic residues" evidence="4">
    <location>
        <begin position="362"/>
        <end position="394"/>
    </location>
</feature>
<sequence>MATQASPGAILALVQKLSDPDPDFRFMALNDLLQILTNAKGDLLVHDYSVAARTVDAIINTLGDQNGEVQNLAIKCLGPLVAKVANNLIAPMIEKLSSLKLENAVDNTVPALALRSVIIALPRPVPGLPSTPDVQSAYTAISRVLIPRLIGPGPTNKVLKNAKGEPVQGLLQNENDLNAESIDILIETVRCFGPLLEQIEVEAMQEVVIGILESRQGSSVVKKRAVVAVAMLAIYLDDKNLDGVVNRLLSGLSKSATSAVTRRLYISILGSMARSVPSRFGPHIAKAAPCVLGALTEDELQQHLDKISDGDDIGQDFNEVREAALVAIEAFLASCPQEMRPFTTDTIAASLRYLKYDPNYAVDDDEDMEEDQEDEEDDGDDEFDDDDGFEDDDDDASWKVRRCAAKTLYTLISSRSSGDLLENGVLYSQAAPPLIKRLSEREENVRLEVISALSLLVRKTGEGLHTAEFSLDEAELDVVSQAPVSRKRRRQSSAGNSAAFHMAGPGVTSPVLEKVPLAGPRADLARLTPSIIKSSAKHLQGKSVPTKQAILILLDDIVSVQRGGLADFFKELVGPVTEAIKASGSSAVSSSLAGAGGSASATPSTLRSSALKLISDISRTHSSSLLQPYLPKVVDGVIAAVHDRFYKISSEAIRTSEELIKAITPPRSRNAGTEFSGELKKLYDVIMNRGSANDADAEVRQRAIHALGVLVARTSSSEGAALLPTEQRGLALDVLKERLKNETTRLAAVRAVDNVAAFATTPGQLDKEWIQEVALELAGQLRKANRSLRGSSVVALKHLALSGATKGQLDSSTITHIVSALMPAITNSDTHLLGPALQILASIVVDHPDLVMTKEMVSALCDLLKGHFASLVLDQLLDFISLAGKTSAKDALMEGFLKEVSVRGDPAVVGKVIGTLLVTGGPSAGVTLDSFVQELQTSASNGDEDRICLALPVLGEATMRLGSQSPIKPSVFLEQFRADPDKVSLSAAVALGRAGSGNPELYLPVILETMQKGGNTQYFLIQSIKEVLSSNSAQIADLQRYSEEIWKQLLIAADKADNRVICAECVGRLAILDPQGFLPKLKTLLKDESAAVRGMAVQAVRYTLPESDEAFDAILRTVLVDMLLVMLQDADMEIKRLAMTTLNSAAHNKPDLILPHLGEMMPIVLSESVIKPELVREVMLGPFKHTVDDGLEVRKGAYETLYALMETAFSRINSIDFYDRVVSGLKDDNDIRQLCNLMVTKLIVIDPNETARRLDAIAEAYRTVLSHKLKDNAVKQEIEKQEEAQKSVLRVTMLLGDRMKAMTGNAGAATSNAAVAGVWTAYWEWVTKEFSKQLKALRDETNQLQKVKA</sequence>
<name>A0AA39L4M9_SARSR</name>
<dbReference type="GO" id="GO:0010265">
    <property type="term" value="P:SCF complex assembly"/>
    <property type="evidence" value="ECO:0007669"/>
    <property type="project" value="InterPro"/>
</dbReference>
<keyword evidence="2" id="KW-0677">Repeat</keyword>
<dbReference type="Pfam" id="PF08623">
    <property type="entry name" value="TIP120"/>
    <property type="match status" value="1"/>
</dbReference>
<comment type="caution">
    <text evidence="6">The sequence shown here is derived from an EMBL/GenBank/DDBJ whole genome shotgun (WGS) entry which is preliminary data.</text>
</comment>
<evidence type="ECO:0000256" key="2">
    <source>
        <dbReference type="ARBA" id="ARBA00022737"/>
    </source>
</evidence>
<organism evidence="6 7">
    <name type="scientific">Sarocladium strictum</name>
    <name type="common">Black bundle disease fungus</name>
    <name type="synonym">Acremonium strictum</name>
    <dbReference type="NCBI Taxonomy" id="5046"/>
    <lineage>
        <taxon>Eukaryota</taxon>
        <taxon>Fungi</taxon>
        <taxon>Dikarya</taxon>
        <taxon>Ascomycota</taxon>
        <taxon>Pezizomycotina</taxon>
        <taxon>Sordariomycetes</taxon>
        <taxon>Hypocreomycetidae</taxon>
        <taxon>Hypocreales</taxon>
        <taxon>Sarocladiaceae</taxon>
        <taxon>Sarocladium</taxon>
    </lineage>
</organism>
<protein>
    <recommendedName>
        <fullName evidence="5">TATA-binding protein interacting (TIP20) domain-containing protein</fullName>
    </recommendedName>
</protein>
<keyword evidence="7" id="KW-1185">Reference proteome</keyword>
<gene>
    <name evidence="6" type="ORF">NLU13_9675</name>
</gene>
<evidence type="ECO:0000259" key="5">
    <source>
        <dbReference type="Pfam" id="PF08623"/>
    </source>
</evidence>
<dbReference type="InterPro" id="IPR011989">
    <property type="entry name" value="ARM-like"/>
</dbReference>
<dbReference type="InterPro" id="IPR013932">
    <property type="entry name" value="TATA-bd_TIP120"/>
</dbReference>
<keyword evidence="3" id="KW-0833">Ubl conjugation pathway</keyword>
<evidence type="ECO:0000256" key="1">
    <source>
        <dbReference type="ARBA" id="ARBA00007657"/>
    </source>
</evidence>
<dbReference type="EMBL" id="JAPDFR010000009">
    <property type="protein sequence ID" value="KAK0383764.1"/>
    <property type="molecule type" value="Genomic_DNA"/>
</dbReference>
<feature type="region of interest" description="Disordered" evidence="4">
    <location>
        <begin position="361"/>
        <end position="394"/>
    </location>
</feature>
<dbReference type="Gene3D" id="1.25.10.10">
    <property type="entry name" value="Leucine-rich Repeat Variant"/>
    <property type="match status" value="1"/>
</dbReference>
<comment type="similarity">
    <text evidence="1">Belongs to the CAND family.</text>
</comment>
<feature type="domain" description="TATA-binding protein interacting (TIP20)" evidence="5">
    <location>
        <begin position="1152"/>
        <end position="1326"/>
    </location>
</feature>
<accession>A0AA39L4M9</accession>
<dbReference type="Proteomes" id="UP001175261">
    <property type="component" value="Unassembled WGS sequence"/>
</dbReference>